<dbReference type="AlphaFoldDB" id="A0A5C3R3M9"/>
<dbReference type="InterPro" id="IPR027417">
    <property type="entry name" value="P-loop_NTPase"/>
</dbReference>
<comment type="subcellular location">
    <subcellularLocation>
        <location evidence="1">Endoplasmic reticulum membrane</location>
        <topology evidence="1">Single-pass membrane protein</topology>
    </subcellularLocation>
</comment>
<dbReference type="Pfam" id="PF09439">
    <property type="entry name" value="SRPRB"/>
    <property type="match status" value="1"/>
</dbReference>
<evidence type="ECO:0000256" key="8">
    <source>
        <dbReference type="ARBA" id="ARBA00023134"/>
    </source>
</evidence>
<dbReference type="Gene3D" id="3.40.50.300">
    <property type="entry name" value="P-loop containing nucleotide triphosphate hydrolases"/>
    <property type="match status" value="1"/>
</dbReference>
<evidence type="ECO:0000313" key="13">
    <source>
        <dbReference type="Proteomes" id="UP000305067"/>
    </source>
</evidence>
<keyword evidence="7 11" id="KW-1133">Transmembrane helix</keyword>
<keyword evidence="8" id="KW-0342">GTP-binding</keyword>
<comment type="similarity">
    <text evidence="2">Belongs to the SRP receptor beta subunit family.</text>
</comment>
<dbReference type="GO" id="GO:0005525">
    <property type="term" value="F:GTP binding"/>
    <property type="evidence" value="ECO:0007669"/>
    <property type="project" value="UniProtKB-KW"/>
</dbReference>
<reference evidence="12 13" key="1">
    <citation type="journal article" date="2019" name="Nat. Ecol. Evol.">
        <title>Megaphylogeny resolves global patterns of mushroom evolution.</title>
        <authorList>
            <person name="Varga T."/>
            <person name="Krizsan K."/>
            <person name="Foldi C."/>
            <person name="Dima B."/>
            <person name="Sanchez-Garcia M."/>
            <person name="Sanchez-Ramirez S."/>
            <person name="Szollosi G.J."/>
            <person name="Szarkandi J.G."/>
            <person name="Papp V."/>
            <person name="Albert L."/>
            <person name="Andreopoulos W."/>
            <person name="Angelini C."/>
            <person name="Antonin V."/>
            <person name="Barry K.W."/>
            <person name="Bougher N.L."/>
            <person name="Buchanan P."/>
            <person name="Buyck B."/>
            <person name="Bense V."/>
            <person name="Catcheside P."/>
            <person name="Chovatia M."/>
            <person name="Cooper J."/>
            <person name="Damon W."/>
            <person name="Desjardin D."/>
            <person name="Finy P."/>
            <person name="Geml J."/>
            <person name="Haridas S."/>
            <person name="Hughes K."/>
            <person name="Justo A."/>
            <person name="Karasinski D."/>
            <person name="Kautmanova I."/>
            <person name="Kiss B."/>
            <person name="Kocsube S."/>
            <person name="Kotiranta H."/>
            <person name="LaButti K.M."/>
            <person name="Lechner B.E."/>
            <person name="Liimatainen K."/>
            <person name="Lipzen A."/>
            <person name="Lukacs Z."/>
            <person name="Mihaltcheva S."/>
            <person name="Morgado L.N."/>
            <person name="Niskanen T."/>
            <person name="Noordeloos M.E."/>
            <person name="Ohm R.A."/>
            <person name="Ortiz-Santana B."/>
            <person name="Ovrebo C."/>
            <person name="Racz N."/>
            <person name="Riley R."/>
            <person name="Savchenko A."/>
            <person name="Shiryaev A."/>
            <person name="Soop K."/>
            <person name="Spirin V."/>
            <person name="Szebenyi C."/>
            <person name="Tomsovsky M."/>
            <person name="Tulloss R.E."/>
            <person name="Uehling J."/>
            <person name="Grigoriev I.V."/>
            <person name="Vagvolgyi C."/>
            <person name="Papp T."/>
            <person name="Martin F.M."/>
            <person name="Miettinen O."/>
            <person name="Hibbett D.S."/>
            <person name="Nagy L.G."/>
        </authorList>
    </citation>
    <scope>NUCLEOTIDE SEQUENCE [LARGE SCALE GENOMIC DNA]</scope>
    <source>
        <strain evidence="12 13">CBS 309.79</strain>
    </source>
</reference>
<evidence type="ECO:0000256" key="3">
    <source>
        <dbReference type="ARBA" id="ARBA00020256"/>
    </source>
</evidence>
<dbReference type="PANTHER" id="PTHR11711">
    <property type="entry name" value="ADP RIBOSYLATION FACTOR-RELATED"/>
    <property type="match status" value="1"/>
</dbReference>
<keyword evidence="6" id="KW-0256">Endoplasmic reticulum</keyword>
<organism evidence="12 13">
    <name type="scientific">Pterulicium gracile</name>
    <dbReference type="NCBI Taxonomy" id="1884261"/>
    <lineage>
        <taxon>Eukaryota</taxon>
        <taxon>Fungi</taxon>
        <taxon>Dikarya</taxon>
        <taxon>Basidiomycota</taxon>
        <taxon>Agaricomycotina</taxon>
        <taxon>Agaricomycetes</taxon>
        <taxon>Agaricomycetidae</taxon>
        <taxon>Agaricales</taxon>
        <taxon>Pleurotineae</taxon>
        <taxon>Pterulaceae</taxon>
        <taxon>Pterulicium</taxon>
    </lineage>
</organism>
<keyword evidence="9 11" id="KW-0472">Membrane</keyword>
<evidence type="ECO:0000256" key="7">
    <source>
        <dbReference type="ARBA" id="ARBA00022989"/>
    </source>
</evidence>
<evidence type="ECO:0000256" key="9">
    <source>
        <dbReference type="ARBA" id="ARBA00023136"/>
    </source>
</evidence>
<dbReference type="EMBL" id="ML178814">
    <property type="protein sequence ID" value="TFL07591.1"/>
    <property type="molecule type" value="Genomic_DNA"/>
</dbReference>
<dbReference type="STRING" id="1884261.A0A5C3R3M9"/>
<evidence type="ECO:0000313" key="12">
    <source>
        <dbReference type="EMBL" id="TFL07591.1"/>
    </source>
</evidence>
<dbReference type="InterPro" id="IPR019009">
    <property type="entry name" value="SRP_receptor_beta_su"/>
</dbReference>
<dbReference type="InterPro" id="IPR024156">
    <property type="entry name" value="Small_GTPase_ARF"/>
</dbReference>
<evidence type="ECO:0000256" key="6">
    <source>
        <dbReference type="ARBA" id="ARBA00022824"/>
    </source>
</evidence>
<evidence type="ECO:0000256" key="11">
    <source>
        <dbReference type="SAM" id="Phobius"/>
    </source>
</evidence>
<accession>A0A5C3R3M9</accession>
<evidence type="ECO:0000256" key="10">
    <source>
        <dbReference type="ARBA" id="ARBA00023170"/>
    </source>
</evidence>
<name>A0A5C3R3M9_9AGAR</name>
<feature type="transmembrane region" description="Helical" evidence="11">
    <location>
        <begin position="12"/>
        <end position="30"/>
    </location>
</feature>
<keyword evidence="13" id="KW-1185">Reference proteome</keyword>
<keyword evidence="5" id="KW-0547">Nucleotide-binding</keyword>
<protein>
    <recommendedName>
        <fullName evidence="3">Signal recognition particle receptor subunit beta</fullName>
    </recommendedName>
</protein>
<dbReference type="SUPFAM" id="SSF52540">
    <property type="entry name" value="P-loop containing nucleoside triphosphate hydrolases"/>
    <property type="match status" value="1"/>
</dbReference>
<dbReference type="Proteomes" id="UP000305067">
    <property type="component" value="Unassembled WGS sequence"/>
</dbReference>
<sequence>MNLVTDSSSLLLLGASLFIALLAVTAVLLARKRRTSTGNALLLVGPSFSGKTSILSSLAFGQNIPTHVSYQTNSALYTLPDTTNALRVVDIPGHPRIRDQFREYLSEAKAIVYVVDASTISRNGPAAAEHLHTVMHALTSLPPSQALPSLLVLAHKTDLLKGATGGAGDADALAVNRVKTILERELEKRRASQASGVVVEDLGAEGESVEMGGLECSGGGAFRFADWEGGEVAFVSTSTKLSEKQDAEKAGSVSAGLNALTDWLSSL</sequence>
<evidence type="ECO:0000256" key="5">
    <source>
        <dbReference type="ARBA" id="ARBA00022741"/>
    </source>
</evidence>
<evidence type="ECO:0000256" key="4">
    <source>
        <dbReference type="ARBA" id="ARBA00022692"/>
    </source>
</evidence>
<evidence type="ECO:0000256" key="1">
    <source>
        <dbReference type="ARBA" id="ARBA00004389"/>
    </source>
</evidence>
<gene>
    <name evidence="12" type="ORF">BDV98DRAFT_539455</name>
</gene>
<keyword evidence="10 12" id="KW-0675">Receptor</keyword>
<proteinExistence type="inferred from homology"/>
<keyword evidence="4 11" id="KW-0812">Transmembrane</keyword>
<dbReference type="PROSITE" id="PS51417">
    <property type="entry name" value="ARF"/>
    <property type="match status" value="1"/>
</dbReference>
<dbReference type="OrthoDB" id="41266at2759"/>
<evidence type="ECO:0000256" key="2">
    <source>
        <dbReference type="ARBA" id="ARBA00005619"/>
    </source>
</evidence>
<dbReference type="GO" id="GO:0005789">
    <property type="term" value="C:endoplasmic reticulum membrane"/>
    <property type="evidence" value="ECO:0007669"/>
    <property type="project" value="UniProtKB-SubCell"/>
</dbReference>